<dbReference type="CDD" id="cd19531">
    <property type="entry name" value="LCL_NRPS-like"/>
    <property type="match status" value="1"/>
</dbReference>
<accession>A0A5A5R7G1</accession>
<evidence type="ECO:0000259" key="4">
    <source>
        <dbReference type="PROSITE" id="PS50075"/>
    </source>
</evidence>
<dbReference type="Gene3D" id="3.30.559.10">
    <property type="entry name" value="Chloramphenicol acetyltransferase-like domain"/>
    <property type="match status" value="1"/>
</dbReference>
<dbReference type="Pfam" id="PF00975">
    <property type="entry name" value="Thioesterase"/>
    <property type="match status" value="1"/>
</dbReference>
<dbReference type="PROSITE" id="PS00012">
    <property type="entry name" value="PHOSPHOPANTETHEINE"/>
    <property type="match status" value="1"/>
</dbReference>
<dbReference type="FunFam" id="3.30.559.10:FF:000012">
    <property type="entry name" value="Non-ribosomal peptide synthetase"/>
    <property type="match status" value="1"/>
</dbReference>
<dbReference type="InterPro" id="IPR023213">
    <property type="entry name" value="CAT-like_dom_sf"/>
</dbReference>
<dbReference type="SUPFAM" id="SSF53474">
    <property type="entry name" value="alpha/beta-Hydrolases"/>
    <property type="match status" value="1"/>
</dbReference>
<dbReference type="RefSeq" id="WP_172970088.1">
    <property type="nucleotide sequence ID" value="NZ_BHVO01000078.1"/>
</dbReference>
<dbReference type="InterPro" id="IPR001242">
    <property type="entry name" value="Condensation_dom"/>
</dbReference>
<dbReference type="GO" id="GO:0031177">
    <property type="term" value="F:phosphopantetheine binding"/>
    <property type="evidence" value="ECO:0007669"/>
    <property type="project" value="TreeGrafter"/>
</dbReference>
<feature type="domain" description="Carrier" evidence="4">
    <location>
        <begin position="479"/>
        <end position="554"/>
    </location>
</feature>
<dbReference type="GO" id="GO:0008610">
    <property type="term" value="P:lipid biosynthetic process"/>
    <property type="evidence" value="ECO:0007669"/>
    <property type="project" value="UniProtKB-ARBA"/>
</dbReference>
<evidence type="ECO:0000313" key="6">
    <source>
        <dbReference type="Proteomes" id="UP000323569"/>
    </source>
</evidence>
<dbReference type="SUPFAM" id="SSF52777">
    <property type="entry name" value="CoA-dependent acyltransferases"/>
    <property type="match status" value="2"/>
</dbReference>
<dbReference type="Pfam" id="PF00668">
    <property type="entry name" value="Condensation"/>
    <property type="match status" value="1"/>
</dbReference>
<dbReference type="Gene3D" id="3.30.559.30">
    <property type="entry name" value="Nonribosomal peptide synthetase, condensation domain"/>
    <property type="match status" value="1"/>
</dbReference>
<dbReference type="PANTHER" id="PTHR45527">
    <property type="entry name" value="NONRIBOSOMAL PEPTIDE SYNTHETASE"/>
    <property type="match status" value="1"/>
</dbReference>
<dbReference type="Gene3D" id="3.40.50.1820">
    <property type="entry name" value="alpha/beta hydrolase"/>
    <property type="match status" value="1"/>
</dbReference>
<dbReference type="PANTHER" id="PTHR45527:SF1">
    <property type="entry name" value="FATTY ACID SYNTHASE"/>
    <property type="match status" value="1"/>
</dbReference>
<dbReference type="Proteomes" id="UP000323569">
    <property type="component" value="Unassembled WGS sequence"/>
</dbReference>
<keyword evidence="3" id="KW-0597">Phosphoprotein</keyword>
<dbReference type="InterPro" id="IPR029058">
    <property type="entry name" value="AB_hydrolase_fold"/>
</dbReference>
<dbReference type="AlphaFoldDB" id="A0A5A5R7G1"/>
<sequence>MKFRNQAPPLVTVERKGSLPLSFPQERLWFLDQLNPGSVDYNVPYAFRVRGELNVEALEKSFSALRLRHEILRTTFPSLEGHPVQAITPSDTQSLVIVDLTTYPECDRFSQALQLVKKEAQRPFNLSTGPLFRTTLLKLSSDNHFILITLHHIIYDAWSDGILFRELGELYQSYSSGQPDTLAPLSIQYADFAVWQRQWIQGEFLNSLLDFWKGRVRELPLQQLPVDRLSSAMVSSQRARSVIILPEDLTKKLKSFTTGEGVTLFITLLAAFKVLLHFYLGQNDVFLCTPIANRNRNEIQRLIGYFANLMIYRTELSGDPSFRELLSRVRYQSSQAYAYQDLPFQLLVSRLNLINVPLSQILFALQNVVLKPLKLGDLNITPLEENRGTDFDLFLSMEEDKDELSAVLKYNVDLFDETSIVQMLQHYQTVLENVIADPERPISQLLPLTETQKQQLQEKRNRQQVLAKSHRQTSPNLVKPQDQLELELIQIWEDIFNSHPLSMTDNFFELGGKSLLGLRLLNQIEEKFDRKLPLNTLVEFPTVEQLAKVLRQEKIALPWTPIVPLQRQGEKTPLFLLPPAACTALHYAHLASYFAPERPVYGLEQLGMDGQGKPHESVEEMATYYLEQIQAIQPHGPYFLGGRCMGGIVAFEMALQWQAKGETVALLAIFDTQSPPRLKPRNFSYYARELWKRSRNPKFLFSYLQNFLTKTKTTLSNDPQSQQIQAVYDSHSRARRKYIPRQLFSGTIDLFKNNQESLEAQEEWKELAQGGVNYHIVTGDHKTMLEEPQAQQFVESLKNCIEQSSLALETLPCPQKICP</sequence>
<dbReference type="Pfam" id="PF00550">
    <property type="entry name" value="PP-binding"/>
    <property type="match status" value="1"/>
</dbReference>
<dbReference type="GO" id="GO:0003824">
    <property type="term" value="F:catalytic activity"/>
    <property type="evidence" value="ECO:0007669"/>
    <property type="project" value="InterPro"/>
</dbReference>
<evidence type="ECO:0000256" key="2">
    <source>
        <dbReference type="ARBA" id="ARBA00022450"/>
    </source>
</evidence>
<dbReference type="EMBL" id="BHVO01000078">
    <property type="protein sequence ID" value="GCA72010.1"/>
    <property type="molecule type" value="Genomic_DNA"/>
</dbReference>
<dbReference type="InterPro" id="IPR009081">
    <property type="entry name" value="PP-bd_ACP"/>
</dbReference>
<evidence type="ECO:0000256" key="3">
    <source>
        <dbReference type="ARBA" id="ARBA00022553"/>
    </source>
</evidence>
<evidence type="ECO:0000256" key="1">
    <source>
        <dbReference type="ARBA" id="ARBA00001957"/>
    </source>
</evidence>
<dbReference type="Gene3D" id="1.10.1200.10">
    <property type="entry name" value="ACP-like"/>
    <property type="match status" value="1"/>
</dbReference>
<comment type="caution">
    <text evidence="5">The sequence shown here is derived from an EMBL/GenBank/DDBJ whole genome shotgun (WGS) entry which is preliminary data.</text>
</comment>
<name>A0A5A5R7G1_MICAE</name>
<comment type="cofactor">
    <cofactor evidence="1">
        <name>pantetheine 4'-phosphate</name>
        <dbReference type="ChEBI" id="CHEBI:47942"/>
    </cofactor>
</comment>
<proteinExistence type="predicted"/>
<dbReference type="PROSITE" id="PS50075">
    <property type="entry name" value="CARRIER"/>
    <property type="match status" value="1"/>
</dbReference>
<dbReference type="GO" id="GO:0043041">
    <property type="term" value="P:amino acid activation for nonribosomal peptide biosynthetic process"/>
    <property type="evidence" value="ECO:0007669"/>
    <property type="project" value="TreeGrafter"/>
</dbReference>
<organism evidence="5 6">
    <name type="scientific">Microcystis aeruginosa NIES-2519</name>
    <dbReference type="NCBI Taxonomy" id="2303981"/>
    <lineage>
        <taxon>Bacteria</taxon>
        <taxon>Bacillati</taxon>
        <taxon>Cyanobacteriota</taxon>
        <taxon>Cyanophyceae</taxon>
        <taxon>Oscillatoriophycideae</taxon>
        <taxon>Chroococcales</taxon>
        <taxon>Microcystaceae</taxon>
        <taxon>Microcystis</taxon>
    </lineage>
</organism>
<dbReference type="GO" id="GO:0044550">
    <property type="term" value="P:secondary metabolite biosynthetic process"/>
    <property type="evidence" value="ECO:0007669"/>
    <property type="project" value="TreeGrafter"/>
</dbReference>
<keyword evidence="2" id="KW-0596">Phosphopantetheine</keyword>
<dbReference type="GO" id="GO:0005737">
    <property type="term" value="C:cytoplasm"/>
    <property type="evidence" value="ECO:0007669"/>
    <property type="project" value="TreeGrafter"/>
</dbReference>
<evidence type="ECO:0000313" key="5">
    <source>
        <dbReference type="EMBL" id="GCA72010.1"/>
    </source>
</evidence>
<dbReference type="InterPro" id="IPR036736">
    <property type="entry name" value="ACP-like_sf"/>
</dbReference>
<dbReference type="SUPFAM" id="SSF47336">
    <property type="entry name" value="ACP-like"/>
    <property type="match status" value="1"/>
</dbReference>
<dbReference type="InterPro" id="IPR001031">
    <property type="entry name" value="Thioesterase"/>
</dbReference>
<reference evidence="5 6" key="1">
    <citation type="submission" date="2018-09" db="EMBL/GenBank/DDBJ databases">
        <title>Evolutionary history of phycoerythrin pigmentation in the water bloom-forming cyanobacterium Microcystis aeruginosa.</title>
        <authorList>
            <person name="Tanabe Y."/>
            <person name="Tanabe Y."/>
            <person name="Yamaguchi H."/>
        </authorList>
    </citation>
    <scope>NUCLEOTIDE SEQUENCE [LARGE SCALE GENOMIC DNA]</scope>
    <source>
        <strain evidence="5 6">NIES-2519</strain>
    </source>
</reference>
<dbReference type="InterPro" id="IPR006162">
    <property type="entry name" value="Ppantetheine_attach_site"/>
</dbReference>
<protein>
    <submittedName>
        <fullName evidence="5">Linear gramicidin synthase subunit D</fullName>
    </submittedName>
</protein>
<gene>
    <name evidence="5" type="primary">lgrD_4</name>
    <name evidence="5" type="ORF">MiYa_03557</name>
</gene>